<evidence type="ECO:0000313" key="3">
    <source>
        <dbReference type="Proteomes" id="UP001626593"/>
    </source>
</evidence>
<dbReference type="PROSITE" id="PS00409">
    <property type="entry name" value="PROKAR_NTER_METHYL"/>
    <property type="match status" value="1"/>
</dbReference>
<dbReference type="InterPro" id="IPR032092">
    <property type="entry name" value="PilW"/>
</dbReference>
<keyword evidence="1" id="KW-0812">Transmembrane</keyword>
<evidence type="ECO:0000313" key="2">
    <source>
        <dbReference type="EMBL" id="WRL46196.1"/>
    </source>
</evidence>
<protein>
    <submittedName>
        <fullName evidence="2">PilW family protein</fullName>
    </submittedName>
</protein>
<reference evidence="2 3" key="1">
    <citation type="submission" date="2023-12" db="EMBL/GenBank/DDBJ databases">
        <title>A. evansii MAY27, complete genome.</title>
        <authorList>
            <person name="Wang Y."/>
        </authorList>
    </citation>
    <scope>NUCLEOTIDE SEQUENCE [LARGE SCALE GENOMIC DNA]</scope>
    <source>
        <strain evidence="2 3">MAY27</strain>
    </source>
</reference>
<evidence type="ECO:0000256" key="1">
    <source>
        <dbReference type="SAM" id="Phobius"/>
    </source>
</evidence>
<organism evidence="2 3">
    <name type="scientific">Aromatoleum evansii</name>
    <name type="common">Azoarcus evansii</name>
    <dbReference type="NCBI Taxonomy" id="59406"/>
    <lineage>
        <taxon>Bacteria</taxon>
        <taxon>Pseudomonadati</taxon>
        <taxon>Pseudomonadota</taxon>
        <taxon>Betaproteobacteria</taxon>
        <taxon>Rhodocyclales</taxon>
        <taxon>Rhodocyclaceae</taxon>
        <taxon>Aromatoleum</taxon>
    </lineage>
</organism>
<gene>
    <name evidence="2" type="ORF">U5817_23845</name>
</gene>
<dbReference type="EMBL" id="CP141259">
    <property type="protein sequence ID" value="WRL46196.1"/>
    <property type="molecule type" value="Genomic_DNA"/>
</dbReference>
<keyword evidence="3" id="KW-1185">Reference proteome</keyword>
<accession>A0ABZ1ANX0</accession>
<dbReference type="RefSeq" id="WP_407279068.1">
    <property type="nucleotide sequence ID" value="NZ_CP141259.1"/>
</dbReference>
<proteinExistence type="predicted"/>
<dbReference type="InterPro" id="IPR012902">
    <property type="entry name" value="N_methyl_site"/>
</dbReference>
<name>A0ABZ1ANX0_AROEV</name>
<dbReference type="Pfam" id="PF07963">
    <property type="entry name" value="N_methyl"/>
    <property type="match status" value="1"/>
</dbReference>
<feature type="transmembrane region" description="Helical" evidence="1">
    <location>
        <begin position="21"/>
        <end position="43"/>
    </location>
</feature>
<sequence length="417" mass="44939">MQRTPRPGRSASPRSSRGISLVELMIGLVVGLIITLAITSSVATIGKQFRITGAGHSAAEGAQVAVALIDRDLRGAGAALFNGSFANLCPGYNMYDKGVVTANNSNLYSLHYPVRIESGASATVSDMVEIMVGAPDFYSGEILPIVKEMPSSSDIMKISDTNLASEDQIHVGDTVLVVQAPPNEAKAPCTRFKVTKISGQTQSDQCTSFKTGCNVHFGSTSGDVVNDFNPTNPNTTYTRPVSYGVGSLVFKMPPGWVRPVFEYVQYAVACGALLRYDPMKVDPVALRTTCPATYKNFAMAADIVMLKAQYGISTEGSDQIAVWENAPTAAQYSGFNATQLDEYLKKLQRVKAVRLAMVARSREPDTGTVTAQAPIVFDGAVTLNLSGTPVPAGKTWQHYRYRVHETVVPLRNPLWNR</sequence>
<dbReference type="Proteomes" id="UP001626593">
    <property type="component" value="Chromosome"/>
</dbReference>
<keyword evidence="1" id="KW-1133">Transmembrane helix</keyword>
<dbReference type="Pfam" id="PF16074">
    <property type="entry name" value="PilW"/>
    <property type="match status" value="1"/>
</dbReference>
<keyword evidence="1" id="KW-0472">Membrane</keyword>